<dbReference type="AlphaFoldDB" id="A0A6P6Y9Z4"/>
<evidence type="ECO:0000313" key="19">
    <source>
        <dbReference type="RefSeq" id="XP_027201399.1"/>
    </source>
</evidence>
<evidence type="ECO:0000256" key="1">
    <source>
        <dbReference type="ARBA" id="ARBA00004123"/>
    </source>
</evidence>
<sequence length="220" mass="25021">MMETPKLPLEKFGHYFQNVYEPAEDTFLLIDALEQDIETIIRLKPLICLEIGTGSGSVITSLAKKLGPNQCFYLATDLNGEALECSRKCFEYNTLIDNLHPIRCNLSQAFRSDLLSDLIVFNPPYVPTDSNESLESSDIIAAAWAGGKDGRQIIDRFIDETLVNHLNRPNGLAYLVALEQNRIDDIIHRAKQNNFKCQRILTRRCGIEKLSILKFEHQHK</sequence>
<dbReference type="RefSeq" id="XP_027201399.1">
    <property type="nucleotide sequence ID" value="XM_027345598.1"/>
</dbReference>
<evidence type="ECO:0000313" key="18">
    <source>
        <dbReference type="Proteomes" id="UP000515146"/>
    </source>
</evidence>
<dbReference type="KEGG" id="dpte:113795419"/>
<evidence type="ECO:0000256" key="14">
    <source>
        <dbReference type="ARBA" id="ARBA00083337"/>
    </source>
</evidence>
<dbReference type="Proteomes" id="UP000515146">
    <property type="component" value="Unplaced"/>
</dbReference>
<gene>
    <name evidence="19" type="primary">LOC113795419</name>
</gene>
<dbReference type="InterPro" id="IPR002052">
    <property type="entry name" value="DNA_methylase_N6_adenine_CS"/>
</dbReference>
<dbReference type="PANTHER" id="PTHR45875:SF1">
    <property type="entry name" value="METHYLTRANSFERASE N6AMT1"/>
    <property type="match status" value="1"/>
</dbReference>
<evidence type="ECO:0000256" key="16">
    <source>
        <dbReference type="ARBA" id="ARBA00093667"/>
    </source>
</evidence>
<comment type="subunit">
    <text evidence="10">Heterodimer; heterodimerization with TRMT112 is required for S-adenosyl-L-methionine-binding.</text>
</comment>
<evidence type="ECO:0000256" key="15">
    <source>
        <dbReference type="ARBA" id="ARBA00093624"/>
    </source>
</evidence>
<comment type="function">
    <text evidence="9">Methyltransferase that can methylate proteins and, to a lower extent, arsenic. Catalytic subunit of a heterodimer with TRMT112, which monomethylates 'Lys-12' of histone H4 (H4K12me1), a modification present at the promoters of numerous genes encoding cell cycle regulators. Catalytic subunit of a heterodimer with TRMT112, which catalyzes N5-methylation of Glu residue of proteins with a Gly-Gln-Xaa-Xaa-Xaa-Arg motif. Methylates ETF1 on 'Gln-185'; ETF1 needs to be complexed to ERF3 in its GTP-bound form to be efficiently methylated. May also play a role in the modulation of arsenic-induced toxicity by mediating the conversion of monomethylarsonous acid (3+) into the less toxic dimethylarsonic acid. It however only plays a limited role in arsenic metabolism compared with AS3MT.</text>
</comment>
<dbReference type="OrthoDB" id="406152at2759"/>
<comment type="catalytic activity">
    <reaction evidence="8">
        <text>methylarsonous acid + S-adenosyl-L-methionine = dimethylarsinate + S-adenosyl-L-homocysteine + 2 H(+)</text>
        <dbReference type="Rhea" id="RHEA:11684"/>
        <dbReference type="ChEBI" id="CHEBI:15378"/>
        <dbReference type="ChEBI" id="CHEBI:16223"/>
        <dbReference type="ChEBI" id="CHEBI:17826"/>
        <dbReference type="ChEBI" id="CHEBI:57856"/>
        <dbReference type="ChEBI" id="CHEBI:59789"/>
    </reaction>
</comment>
<reference evidence="19" key="1">
    <citation type="submission" date="2025-08" db="UniProtKB">
        <authorList>
            <consortium name="RefSeq"/>
        </authorList>
    </citation>
    <scope>IDENTIFICATION</scope>
    <source>
        <strain evidence="19">Airmid</strain>
    </source>
</reference>
<dbReference type="GO" id="GO:0035657">
    <property type="term" value="C:eRF1 methyltransferase complex"/>
    <property type="evidence" value="ECO:0007669"/>
    <property type="project" value="TreeGrafter"/>
</dbReference>
<dbReference type="FunFam" id="3.40.50.150:FF:000077">
    <property type="entry name" value="HemK methyltransferase family member 2"/>
    <property type="match status" value="1"/>
</dbReference>
<protein>
    <recommendedName>
        <fullName evidence="15">Methyltransferase HEMK2</fullName>
    </recommendedName>
    <alternativeName>
        <fullName evidence="14">HemK methyltransferase family member 2</fullName>
    </alternativeName>
    <alternativeName>
        <fullName evidence="12">Lysine N-methyltransferase 9</fullName>
    </alternativeName>
    <alternativeName>
        <fullName evidence="11">Methylarsonite methyltransferase N6AMT1</fullName>
    </alternativeName>
    <alternativeName>
        <fullName evidence="16">Methyltransferase N6AMT1</fullName>
    </alternativeName>
    <alternativeName>
        <fullName evidence="13">Protein N(5)-glutamine methyltransferase</fullName>
    </alternativeName>
</protein>
<dbReference type="CTD" id="29104"/>
<evidence type="ECO:0000256" key="9">
    <source>
        <dbReference type="ARBA" id="ARBA00053180"/>
    </source>
</evidence>
<evidence type="ECO:0000256" key="7">
    <source>
        <dbReference type="ARBA" id="ARBA00048619"/>
    </source>
</evidence>
<keyword evidence="3" id="KW-0489">Methyltransferase</keyword>
<evidence type="ECO:0000256" key="6">
    <source>
        <dbReference type="ARBA" id="ARBA00023242"/>
    </source>
</evidence>
<keyword evidence="5" id="KW-0949">S-adenosyl-L-methionine</keyword>
<comment type="similarity">
    <text evidence="2">Belongs to the eukaryotic/archaeal PrmC-related family.</text>
</comment>
<dbReference type="InterPro" id="IPR004557">
    <property type="entry name" value="PrmC-related"/>
</dbReference>
<evidence type="ECO:0000256" key="2">
    <source>
        <dbReference type="ARBA" id="ARBA00006149"/>
    </source>
</evidence>
<dbReference type="InParanoid" id="A0A6P6Y9Z4"/>
<evidence type="ECO:0000256" key="3">
    <source>
        <dbReference type="ARBA" id="ARBA00022603"/>
    </source>
</evidence>
<organism evidence="18 19">
    <name type="scientific">Dermatophagoides pteronyssinus</name>
    <name type="common">European house dust mite</name>
    <dbReference type="NCBI Taxonomy" id="6956"/>
    <lineage>
        <taxon>Eukaryota</taxon>
        <taxon>Metazoa</taxon>
        <taxon>Ecdysozoa</taxon>
        <taxon>Arthropoda</taxon>
        <taxon>Chelicerata</taxon>
        <taxon>Arachnida</taxon>
        <taxon>Acari</taxon>
        <taxon>Acariformes</taxon>
        <taxon>Sarcoptiformes</taxon>
        <taxon>Astigmata</taxon>
        <taxon>Psoroptidia</taxon>
        <taxon>Analgoidea</taxon>
        <taxon>Pyroglyphidae</taxon>
        <taxon>Dermatophagoidinae</taxon>
        <taxon>Dermatophagoides</taxon>
    </lineage>
</organism>
<dbReference type="InterPro" id="IPR052190">
    <property type="entry name" value="Euk-Arch_PrmC-MTase"/>
</dbReference>
<feature type="domain" description="Methyltransferase small" evidence="17">
    <location>
        <begin position="48"/>
        <end position="143"/>
    </location>
</feature>
<proteinExistence type="inferred from homology"/>
<evidence type="ECO:0000256" key="12">
    <source>
        <dbReference type="ARBA" id="ARBA00076540"/>
    </source>
</evidence>
<keyword evidence="18" id="KW-1185">Reference proteome</keyword>
<dbReference type="GO" id="GO:0005634">
    <property type="term" value="C:nucleus"/>
    <property type="evidence" value="ECO:0007669"/>
    <property type="project" value="UniProtKB-SubCell"/>
</dbReference>
<evidence type="ECO:0000256" key="4">
    <source>
        <dbReference type="ARBA" id="ARBA00022679"/>
    </source>
</evidence>
<dbReference type="InterPro" id="IPR029063">
    <property type="entry name" value="SAM-dependent_MTases_sf"/>
</dbReference>
<dbReference type="FunCoup" id="A0A6P6Y9Z4">
    <property type="interactions" value="210"/>
</dbReference>
<name>A0A6P6Y9Z4_DERPT</name>
<evidence type="ECO:0000256" key="5">
    <source>
        <dbReference type="ARBA" id="ARBA00022691"/>
    </source>
</evidence>
<keyword evidence="4" id="KW-0808">Transferase</keyword>
<dbReference type="PROSITE" id="PS00092">
    <property type="entry name" value="N6_MTASE"/>
    <property type="match status" value="1"/>
</dbReference>
<evidence type="ECO:0000256" key="11">
    <source>
        <dbReference type="ARBA" id="ARBA00075330"/>
    </source>
</evidence>
<evidence type="ECO:0000256" key="13">
    <source>
        <dbReference type="ARBA" id="ARBA00080992"/>
    </source>
</evidence>
<dbReference type="Pfam" id="PF05175">
    <property type="entry name" value="MTS"/>
    <property type="match status" value="1"/>
</dbReference>
<dbReference type="GO" id="GO:0032259">
    <property type="term" value="P:methylation"/>
    <property type="evidence" value="ECO:0007669"/>
    <property type="project" value="UniProtKB-KW"/>
</dbReference>
<accession>A0A6P6Y9Z4</accession>
<dbReference type="NCBIfam" id="TIGR00537">
    <property type="entry name" value="hemK_rel_arch"/>
    <property type="match status" value="1"/>
</dbReference>
<comment type="catalytic activity">
    <reaction evidence="7">
        <text>L-lysyl-[histone] + S-adenosyl-L-methionine = N(6)-methyl-L-lysyl-[histone] + S-adenosyl-L-homocysteine + H(+)</text>
        <dbReference type="Rhea" id="RHEA:10024"/>
        <dbReference type="Rhea" id="RHEA-COMP:9845"/>
        <dbReference type="Rhea" id="RHEA-COMP:9846"/>
        <dbReference type="ChEBI" id="CHEBI:15378"/>
        <dbReference type="ChEBI" id="CHEBI:29969"/>
        <dbReference type="ChEBI" id="CHEBI:57856"/>
        <dbReference type="ChEBI" id="CHEBI:59789"/>
        <dbReference type="ChEBI" id="CHEBI:61929"/>
    </reaction>
    <physiologicalReaction direction="left-to-right" evidence="7">
        <dbReference type="Rhea" id="RHEA:10025"/>
    </physiologicalReaction>
</comment>
<evidence type="ECO:0000259" key="17">
    <source>
        <dbReference type="Pfam" id="PF05175"/>
    </source>
</evidence>
<dbReference type="InterPro" id="IPR007848">
    <property type="entry name" value="Small_mtfrase_dom"/>
</dbReference>
<dbReference type="SUPFAM" id="SSF53335">
    <property type="entry name" value="S-adenosyl-L-methionine-dependent methyltransferases"/>
    <property type="match status" value="1"/>
</dbReference>
<dbReference type="PANTHER" id="PTHR45875">
    <property type="entry name" value="METHYLTRANSFERASE N6AMT1"/>
    <property type="match status" value="1"/>
</dbReference>
<evidence type="ECO:0000256" key="10">
    <source>
        <dbReference type="ARBA" id="ARBA00062344"/>
    </source>
</evidence>
<dbReference type="OMA" id="EWDDWME"/>
<keyword evidence="6" id="KW-0539">Nucleus</keyword>
<dbReference type="GO" id="GO:0036009">
    <property type="term" value="F:protein-glutamine N-methyltransferase activity"/>
    <property type="evidence" value="ECO:0007669"/>
    <property type="project" value="UniProtKB-ARBA"/>
</dbReference>
<evidence type="ECO:0000256" key="8">
    <source>
        <dbReference type="ARBA" id="ARBA00050903"/>
    </source>
</evidence>
<dbReference type="Gene3D" id="3.40.50.150">
    <property type="entry name" value="Vaccinia Virus protein VP39"/>
    <property type="match status" value="1"/>
</dbReference>
<dbReference type="GO" id="GO:0003676">
    <property type="term" value="F:nucleic acid binding"/>
    <property type="evidence" value="ECO:0007669"/>
    <property type="project" value="InterPro"/>
</dbReference>
<comment type="subcellular location">
    <subcellularLocation>
        <location evidence="1">Nucleus</location>
    </subcellularLocation>
</comment>